<protein>
    <submittedName>
        <fullName evidence="2">Uncharacterized protein</fullName>
    </submittedName>
</protein>
<reference evidence="2" key="1">
    <citation type="journal article" date="2022" name="bioRxiv">
        <title>Sequencing and chromosome-scale assembly of the giantPleurodeles waltlgenome.</title>
        <authorList>
            <person name="Brown T."/>
            <person name="Elewa A."/>
            <person name="Iarovenko S."/>
            <person name="Subramanian E."/>
            <person name="Araus A.J."/>
            <person name="Petzold A."/>
            <person name="Susuki M."/>
            <person name="Suzuki K.-i.T."/>
            <person name="Hayashi T."/>
            <person name="Toyoda A."/>
            <person name="Oliveira C."/>
            <person name="Osipova E."/>
            <person name="Leigh N.D."/>
            <person name="Simon A."/>
            <person name="Yun M.H."/>
        </authorList>
    </citation>
    <scope>NUCLEOTIDE SEQUENCE</scope>
    <source>
        <strain evidence="2">20211129_DDA</strain>
        <tissue evidence="2">Liver</tissue>
    </source>
</reference>
<accession>A0AAV7W9B6</accession>
<evidence type="ECO:0000313" key="2">
    <source>
        <dbReference type="EMBL" id="KAJ1210620.1"/>
    </source>
</evidence>
<gene>
    <name evidence="2" type="ORF">NDU88_005982</name>
</gene>
<feature type="region of interest" description="Disordered" evidence="1">
    <location>
        <begin position="50"/>
        <end position="79"/>
    </location>
</feature>
<sequence>MHTDYYKCFPEANAPTPTAAARLDALGMTSLSKTPVPVLMQEDRTVKPSITIRDDYIESDPDEQPKEGKLLRDTATWGQ</sequence>
<dbReference type="Proteomes" id="UP001066276">
    <property type="component" value="Chromosome 1_2"/>
</dbReference>
<evidence type="ECO:0000313" key="3">
    <source>
        <dbReference type="Proteomes" id="UP001066276"/>
    </source>
</evidence>
<feature type="compositionally biased region" description="Basic and acidic residues" evidence="1">
    <location>
        <begin position="63"/>
        <end position="72"/>
    </location>
</feature>
<dbReference type="AlphaFoldDB" id="A0AAV7W9B6"/>
<name>A0AAV7W9B6_PLEWA</name>
<proteinExistence type="predicted"/>
<organism evidence="2 3">
    <name type="scientific">Pleurodeles waltl</name>
    <name type="common">Iberian ribbed newt</name>
    <dbReference type="NCBI Taxonomy" id="8319"/>
    <lineage>
        <taxon>Eukaryota</taxon>
        <taxon>Metazoa</taxon>
        <taxon>Chordata</taxon>
        <taxon>Craniata</taxon>
        <taxon>Vertebrata</taxon>
        <taxon>Euteleostomi</taxon>
        <taxon>Amphibia</taxon>
        <taxon>Batrachia</taxon>
        <taxon>Caudata</taxon>
        <taxon>Salamandroidea</taxon>
        <taxon>Salamandridae</taxon>
        <taxon>Pleurodelinae</taxon>
        <taxon>Pleurodeles</taxon>
    </lineage>
</organism>
<dbReference type="EMBL" id="JANPWB010000002">
    <property type="protein sequence ID" value="KAJ1210620.1"/>
    <property type="molecule type" value="Genomic_DNA"/>
</dbReference>
<comment type="caution">
    <text evidence="2">The sequence shown here is derived from an EMBL/GenBank/DDBJ whole genome shotgun (WGS) entry which is preliminary data.</text>
</comment>
<evidence type="ECO:0000256" key="1">
    <source>
        <dbReference type="SAM" id="MobiDB-lite"/>
    </source>
</evidence>
<keyword evidence="3" id="KW-1185">Reference proteome</keyword>